<accession>A0A8H5LYG3</accession>
<feature type="chain" id="PRO_5034937918" description="PEBP-like protein" evidence="1">
    <location>
        <begin position="18"/>
        <end position="206"/>
    </location>
</feature>
<dbReference type="Proteomes" id="UP000565441">
    <property type="component" value="Unassembled WGS sequence"/>
</dbReference>
<dbReference type="Pfam" id="PF01161">
    <property type="entry name" value="PBP"/>
    <property type="match status" value="1"/>
</dbReference>
<dbReference type="InterPro" id="IPR036610">
    <property type="entry name" value="PEBP-like_sf"/>
</dbReference>
<dbReference type="OrthoDB" id="2506647at2759"/>
<dbReference type="SUPFAM" id="SSF49777">
    <property type="entry name" value="PEBP-like"/>
    <property type="match status" value="1"/>
</dbReference>
<evidence type="ECO:0000313" key="3">
    <source>
        <dbReference type="Proteomes" id="UP000565441"/>
    </source>
</evidence>
<name>A0A8H5LYG3_9AGAR</name>
<reference evidence="2 3" key="1">
    <citation type="journal article" date="2020" name="ISME J.">
        <title>Uncovering the hidden diversity of litter-decomposition mechanisms in mushroom-forming fungi.</title>
        <authorList>
            <person name="Floudas D."/>
            <person name="Bentzer J."/>
            <person name="Ahren D."/>
            <person name="Johansson T."/>
            <person name="Persson P."/>
            <person name="Tunlid A."/>
        </authorList>
    </citation>
    <scope>NUCLEOTIDE SEQUENCE [LARGE SCALE GENOMIC DNA]</scope>
    <source>
        <strain evidence="2 3">CBS 661.87</strain>
    </source>
</reference>
<feature type="signal peptide" evidence="1">
    <location>
        <begin position="1"/>
        <end position="17"/>
    </location>
</feature>
<dbReference type="PANTHER" id="PTHR11362:SF82">
    <property type="entry name" value="PHOSPHATIDYLETHANOLAMINE-BINDING PROTEIN 4"/>
    <property type="match status" value="1"/>
</dbReference>
<dbReference type="EMBL" id="JAACJP010000037">
    <property type="protein sequence ID" value="KAF5374153.1"/>
    <property type="molecule type" value="Genomic_DNA"/>
</dbReference>
<proteinExistence type="predicted"/>
<gene>
    <name evidence="2" type="ORF">D9615_008807</name>
</gene>
<dbReference type="InterPro" id="IPR008914">
    <property type="entry name" value="PEBP"/>
</dbReference>
<evidence type="ECO:0008006" key="4">
    <source>
        <dbReference type="Google" id="ProtNLM"/>
    </source>
</evidence>
<dbReference type="Gene3D" id="3.90.280.10">
    <property type="entry name" value="PEBP-like"/>
    <property type="match status" value="1"/>
</dbReference>
<comment type="caution">
    <text evidence="2">The sequence shown here is derived from an EMBL/GenBank/DDBJ whole genome shotgun (WGS) entry which is preliminary data.</text>
</comment>
<dbReference type="AlphaFoldDB" id="A0A8H5LYG3"/>
<dbReference type="CDD" id="cd00866">
    <property type="entry name" value="PEBP_euk"/>
    <property type="match status" value="1"/>
</dbReference>
<dbReference type="PANTHER" id="PTHR11362">
    <property type="entry name" value="PHOSPHATIDYLETHANOLAMINE-BINDING PROTEIN"/>
    <property type="match status" value="1"/>
</dbReference>
<evidence type="ECO:0000313" key="2">
    <source>
        <dbReference type="EMBL" id="KAF5374153.1"/>
    </source>
</evidence>
<organism evidence="2 3">
    <name type="scientific">Tricholomella constricta</name>
    <dbReference type="NCBI Taxonomy" id="117010"/>
    <lineage>
        <taxon>Eukaryota</taxon>
        <taxon>Fungi</taxon>
        <taxon>Dikarya</taxon>
        <taxon>Basidiomycota</taxon>
        <taxon>Agaricomycotina</taxon>
        <taxon>Agaricomycetes</taxon>
        <taxon>Agaricomycetidae</taxon>
        <taxon>Agaricales</taxon>
        <taxon>Tricholomatineae</taxon>
        <taxon>Lyophyllaceae</taxon>
        <taxon>Tricholomella</taxon>
    </lineage>
</organism>
<dbReference type="InterPro" id="IPR035810">
    <property type="entry name" value="PEBP_euk"/>
</dbReference>
<keyword evidence="3" id="KW-1185">Reference proteome</keyword>
<keyword evidence="1" id="KW-0732">Signal</keyword>
<sequence>MRFSPVVFLALAGFAAAQDTSISAVKQAFEAANIPSDLSINFDPRFLLEVTLPQPTGHPITLHAGVQLPRDSTAGPPFFSVVGDAGSGPFVVAAVDPDAPTPQMPTSAQIRHLLAPNFSAAFPFAEVHPLVNSTAAISPYRQPTPPAGSDAHRYIFLLFRQPANFNEQTLVTSSTPVQLFNISSFAAATGLGDPIAGTFMLVAPAA</sequence>
<protein>
    <recommendedName>
        <fullName evidence="4">PEBP-like protein</fullName>
    </recommendedName>
</protein>
<evidence type="ECO:0000256" key="1">
    <source>
        <dbReference type="SAM" id="SignalP"/>
    </source>
</evidence>